<dbReference type="InterPro" id="IPR027463">
    <property type="entry name" value="AcrB_DN_DC_subdom"/>
</dbReference>
<evidence type="ECO:0000313" key="10">
    <source>
        <dbReference type="Proteomes" id="UP000811899"/>
    </source>
</evidence>
<gene>
    <name evidence="9" type="ORF">KI809_04825</name>
</gene>
<dbReference type="RefSeq" id="WP_214170342.1">
    <property type="nucleotide sequence ID" value="NZ_JAHCVJ010000001.1"/>
</dbReference>
<dbReference type="AlphaFoldDB" id="A0AAW4L5Y8"/>
<evidence type="ECO:0000256" key="4">
    <source>
        <dbReference type="ARBA" id="ARBA00022519"/>
    </source>
</evidence>
<keyword evidence="2" id="KW-0813">Transport</keyword>
<protein>
    <submittedName>
        <fullName evidence="9">Efflux RND transporter permease subunit</fullName>
    </submittedName>
</protein>
<reference evidence="9 10" key="1">
    <citation type="submission" date="2021-05" db="EMBL/GenBank/DDBJ databases">
        <title>The draft genome of Geobacter pelophilus DSM 12255.</title>
        <authorList>
            <person name="Xu Z."/>
            <person name="Masuda Y."/>
            <person name="Itoh H."/>
            <person name="Senoo K."/>
        </authorList>
    </citation>
    <scope>NUCLEOTIDE SEQUENCE [LARGE SCALE GENOMIC DNA]</scope>
    <source>
        <strain evidence="9 10">DSM 12255</strain>
    </source>
</reference>
<feature type="transmembrane region" description="Helical" evidence="8">
    <location>
        <begin position="387"/>
        <end position="411"/>
    </location>
</feature>
<dbReference type="Gene3D" id="3.30.70.1440">
    <property type="entry name" value="Multidrug efflux transporter AcrB pore domain"/>
    <property type="match status" value="1"/>
</dbReference>
<evidence type="ECO:0000256" key="2">
    <source>
        <dbReference type="ARBA" id="ARBA00022448"/>
    </source>
</evidence>
<dbReference type="Gene3D" id="3.30.70.1430">
    <property type="entry name" value="Multidrug efflux transporter AcrB pore domain"/>
    <property type="match status" value="2"/>
</dbReference>
<dbReference type="PRINTS" id="PR00702">
    <property type="entry name" value="ACRIFLAVINRP"/>
</dbReference>
<feature type="transmembrane region" description="Helical" evidence="8">
    <location>
        <begin position="951"/>
        <end position="972"/>
    </location>
</feature>
<feature type="transmembrane region" description="Helical" evidence="8">
    <location>
        <begin position="906"/>
        <end position="931"/>
    </location>
</feature>
<evidence type="ECO:0000313" key="9">
    <source>
        <dbReference type="EMBL" id="MBT0663621.1"/>
    </source>
</evidence>
<feature type="transmembrane region" description="Helical" evidence="8">
    <location>
        <begin position="529"/>
        <end position="552"/>
    </location>
</feature>
<evidence type="ECO:0000256" key="1">
    <source>
        <dbReference type="ARBA" id="ARBA00004429"/>
    </source>
</evidence>
<keyword evidence="10" id="KW-1185">Reference proteome</keyword>
<dbReference type="PANTHER" id="PTHR32063">
    <property type="match status" value="1"/>
</dbReference>
<dbReference type="GO" id="GO:0005886">
    <property type="term" value="C:plasma membrane"/>
    <property type="evidence" value="ECO:0007669"/>
    <property type="project" value="UniProtKB-SubCell"/>
</dbReference>
<dbReference type="GO" id="GO:0042910">
    <property type="term" value="F:xenobiotic transmembrane transporter activity"/>
    <property type="evidence" value="ECO:0007669"/>
    <property type="project" value="TreeGrafter"/>
</dbReference>
<dbReference type="SUPFAM" id="SSF82693">
    <property type="entry name" value="Multidrug efflux transporter AcrB pore domain, PN1, PN2, PC1 and PC2 subdomains"/>
    <property type="match status" value="4"/>
</dbReference>
<keyword evidence="4" id="KW-0997">Cell inner membrane</keyword>
<evidence type="ECO:0000256" key="3">
    <source>
        <dbReference type="ARBA" id="ARBA00022475"/>
    </source>
</evidence>
<comment type="caution">
    <text evidence="9">The sequence shown here is derived from an EMBL/GenBank/DDBJ whole genome shotgun (WGS) entry which is preliminary data.</text>
</comment>
<feature type="transmembrane region" description="Helical" evidence="8">
    <location>
        <begin position="853"/>
        <end position="873"/>
    </location>
</feature>
<dbReference type="EMBL" id="JAHCVJ010000001">
    <property type="protein sequence ID" value="MBT0663621.1"/>
    <property type="molecule type" value="Genomic_DNA"/>
</dbReference>
<dbReference type="Pfam" id="PF00873">
    <property type="entry name" value="ACR_tran"/>
    <property type="match status" value="1"/>
</dbReference>
<feature type="transmembrane region" description="Helical" evidence="8">
    <location>
        <begin position="360"/>
        <end position="381"/>
    </location>
</feature>
<evidence type="ECO:0000256" key="5">
    <source>
        <dbReference type="ARBA" id="ARBA00022692"/>
    </source>
</evidence>
<name>A0AAW4L5Y8_9BACT</name>
<dbReference type="Proteomes" id="UP000811899">
    <property type="component" value="Unassembled WGS sequence"/>
</dbReference>
<organism evidence="9 10">
    <name type="scientific">Geoanaerobacter pelophilus</name>
    <dbReference type="NCBI Taxonomy" id="60036"/>
    <lineage>
        <taxon>Bacteria</taxon>
        <taxon>Pseudomonadati</taxon>
        <taxon>Thermodesulfobacteriota</taxon>
        <taxon>Desulfuromonadia</taxon>
        <taxon>Geobacterales</taxon>
        <taxon>Geobacteraceae</taxon>
        <taxon>Geoanaerobacter</taxon>
    </lineage>
</organism>
<dbReference type="InterPro" id="IPR001036">
    <property type="entry name" value="Acrflvin-R"/>
</dbReference>
<keyword evidence="3" id="KW-1003">Cell membrane</keyword>
<feature type="transmembrane region" description="Helical" evidence="8">
    <location>
        <begin position="880"/>
        <end position="900"/>
    </location>
</feature>
<feature type="transmembrane region" description="Helical" evidence="8">
    <location>
        <begin position="463"/>
        <end position="490"/>
    </location>
</feature>
<keyword evidence="5 8" id="KW-0812">Transmembrane</keyword>
<dbReference type="PANTHER" id="PTHR32063:SF21">
    <property type="entry name" value="MULTIDRUG RESISTANCE PROTEIN MDTB"/>
    <property type="match status" value="1"/>
</dbReference>
<proteinExistence type="predicted"/>
<dbReference type="FunFam" id="1.20.1640.10:FF:000001">
    <property type="entry name" value="Efflux pump membrane transporter"/>
    <property type="match status" value="1"/>
</dbReference>
<evidence type="ECO:0000256" key="8">
    <source>
        <dbReference type="SAM" id="Phobius"/>
    </source>
</evidence>
<dbReference type="SUPFAM" id="SSF82714">
    <property type="entry name" value="Multidrug efflux transporter AcrB TolC docking domain, DN and DC subdomains"/>
    <property type="match status" value="2"/>
</dbReference>
<comment type="subcellular location">
    <subcellularLocation>
        <location evidence="1">Cell inner membrane</location>
        <topology evidence="1">Multi-pass membrane protein</topology>
    </subcellularLocation>
</comment>
<keyword evidence="7 8" id="KW-0472">Membrane</keyword>
<evidence type="ECO:0000256" key="7">
    <source>
        <dbReference type="ARBA" id="ARBA00023136"/>
    </source>
</evidence>
<dbReference type="SUPFAM" id="SSF82866">
    <property type="entry name" value="Multidrug efflux transporter AcrB transmembrane domain"/>
    <property type="match status" value="2"/>
</dbReference>
<feature type="transmembrane region" description="Helical" evidence="8">
    <location>
        <begin position="984"/>
        <end position="1010"/>
    </location>
</feature>
<dbReference type="Gene3D" id="3.30.70.1320">
    <property type="entry name" value="Multidrug efflux transporter AcrB pore domain like"/>
    <property type="match status" value="1"/>
</dbReference>
<feature type="transmembrane region" description="Helical" evidence="8">
    <location>
        <begin position="12"/>
        <end position="32"/>
    </location>
</feature>
<feature type="transmembrane region" description="Helical" evidence="8">
    <location>
        <begin position="334"/>
        <end position="353"/>
    </location>
</feature>
<dbReference type="Gene3D" id="3.30.2090.10">
    <property type="entry name" value="Multidrug efflux transporter AcrB TolC docking domain, DN and DC subdomains"/>
    <property type="match status" value="2"/>
</dbReference>
<accession>A0AAW4L5Y8</accession>
<dbReference type="Gene3D" id="1.20.1640.10">
    <property type="entry name" value="Multidrug efflux transporter AcrB transmembrane domain"/>
    <property type="match status" value="2"/>
</dbReference>
<dbReference type="FunFam" id="3.30.70.1430:FF:000001">
    <property type="entry name" value="Efflux pump membrane transporter"/>
    <property type="match status" value="1"/>
</dbReference>
<sequence>MNIADLFIRRPIMTSLIMIAIFIFGVVSYRLLPVNDLPNVDFPTIQVNANLPGANPDTMAAAVATPLENQLSTIAGVDSMTSTNGVGTTRITLQFNLDRDIDAAAQDVQAAISLAVRSLPKDMPAPPSFRKVNPADQPVLYLALSSPSLPLSSVDEYAQTLIARRISTISGVAQVNVFGSQKYAVRAQLDPKALASRQIGIDEVATAIDAANANLPTGTLDGTKQSYTIEASGQLFKAADYRKTVVAYRDGSPVRLEELGRVLDTVENTKVASWYNGTRAIVLAVYRQPGTNTIEVVDNVKKLLPSFRSQIPASVGLNVLYDRSLLIRESMHDVKFTLILTIGLVIMVIFLFLRNLSATVIPSLALPMSIVGTFTVMHLLGFSLNNISMMALTLAVGYVVDDAIVMLENIVRHMEQGESAMEAAFKGSKEIGFTIVSMTISLVAVFIPVLFMGGILGRLLHEFAITISAAILVSCLVSLTLTPMLCSRFLKPHGAERHGRLFMMMERFFDGMLHMYDSSLKQVLQYRRATMVVTLLITLMTVWLFMTVPMGFLPTEDTGRLNADTETAQGTSFADMKLHQEAVAAIIAKDPNVDGFMSTIGGGNRGSNAGSLFIRLKPRDQRTLSAEEVIQELRPKLAKVPGIRTFLKNIPSIQIGGTSSKSQYQFTLQGQDTEELYRSATELETKLREIPELLDVTSDLQISNPQVHVEINRDKVAALGLSVMQVEDALAYAYGSRQVSSIFAPTNQYQVILELDPLYQGDPAALGMLYIHAKTGQLVPLETIATITKTIGPLAVNHLGQLPAVTISFNLRPGVALGDAMKLVDKLADATLPQTISTSFQGTAQAFKSSFSGLWMLLAMAIFVIYVVLGVLYESYIHPITILSGLPAAGFGALITLMLFKCDLNIYGFVGIIMLIGIVKKNAIMMIDFALEAERESGKQPLDAIYEGAIVRFRPIMMTTMAALMGTLPIAIGYGAGGESRQPLGLAVVGGLITSQLLTLYITPVVYYYMDRLLHKVRPRKVVVTD</sequence>
<feature type="transmembrane region" description="Helical" evidence="8">
    <location>
        <begin position="431"/>
        <end position="451"/>
    </location>
</feature>
<keyword evidence="6 8" id="KW-1133">Transmembrane helix</keyword>
<evidence type="ECO:0000256" key="6">
    <source>
        <dbReference type="ARBA" id="ARBA00022989"/>
    </source>
</evidence>